<accession>A0A0W0Z948</accession>
<evidence type="ECO:0000313" key="2">
    <source>
        <dbReference type="EMBL" id="KTD65286.1"/>
    </source>
</evidence>
<dbReference type="CDD" id="cd07344">
    <property type="entry name" value="M48_yhfN_like"/>
    <property type="match status" value="1"/>
</dbReference>
<protein>
    <submittedName>
        <fullName evidence="2">Zinc metalloprotease</fullName>
    </submittedName>
</protein>
<evidence type="ECO:0000313" key="3">
    <source>
        <dbReference type="Proteomes" id="UP000054877"/>
    </source>
</evidence>
<dbReference type="Pfam" id="PF01863">
    <property type="entry name" value="YgjP-like"/>
    <property type="match status" value="1"/>
</dbReference>
<keyword evidence="2" id="KW-0645">Protease</keyword>
<evidence type="ECO:0000259" key="1">
    <source>
        <dbReference type="Pfam" id="PF01863"/>
    </source>
</evidence>
<dbReference type="PANTHER" id="PTHR30399">
    <property type="entry name" value="UNCHARACTERIZED PROTEIN YGJP"/>
    <property type="match status" value="1"/>
</dbReference>
<dbReference type="InterPro" id="IPR002725">
    <property type="entry name" value="YgjP-like_metallopeptidase"/>
</dbReference>
<sequence>MSSLIEIAGITCELVRKPIKNLHLGVYPPDGRVRISAPLGLSNQAIGRFITHKKTWILTRQKHIQERKITESPSLTDGASCLFQGQIHTLRIKETDSGRPSCIMQDHHLWLSIKTGASQLDKEKILHRWYRDQLQQQLTTLVPAWEKIIGISVQQIGIKKMKTRWGSCNPRAKRIWINLTLIQKPLSCLEYVLVHEMIHFLESGHNRRFYQWMEHFLPDWKQRHQMLRQAL</sequence>
<dbReference type="OrthoDB" id="9811177at2"/>
<dbReference type="GO" id="GO:0006508">
    <property type="term" value="P:proteolysis"/>
    <property type="evidence" value="ECO:0007669"/>
    <property type="project" value="UniProtKB-KW"/>
</dbReference>
<keyword evidence="3" id="KW-1185">Reference proteome</keyword>
<name>A0A0W0Z948_LEGSP</name>
<gene>
    <name evidence="2" type="ORF">Lspi_0746</name>
</gene>
<proteinExistence type="predicted"/>
<dbReference type="GO" id="GO:0008237">
    <property type="term" value="F:metallopeptidase activity"/>
    <property type="evidence" value="ECO:0007669"/>
    <property type="project" value="UniProtKB-KW"/>
</dbReference>
<organism evidence="2 3">
    <name type="scientific">Legionella spiritensis</name>
    <dbReference type="NCBI Taxonomy" id="452"/>
    <lineage>
        <taxon>Bacteria</taxon>
        <taxon>Pseudomonadati</taxon>
        <taxon>Pseudomonadota</taxon>
        <taxon>Gammaproteobacteria</taxon>
        <taxon>Legionellales</taxon>
        <taxon>Legionellaceae</taxon>
        <taxon>Legionella</taxon>
    </lineage>
</organism>
<dbReference type="InterPro" id="IPR053136">
    <property type="entry name" value="UTP_pyrophosphatase-like"/>
</dbReference>
<comment type="caution">
    <text evidence="2">The sequence shown here is derived from an EMBL/GenBank/DDBJ whole genome shotgun (WGS) entry which is preliminary data.</text>
</comment>
<dbReference type="PATRIC" id="fig|452.5.peg.816"/>
<dbReference type="Proteomes" id="UP000054877">
    <property type="component" value="Unassembled WGS sequence"/>
</dbReference>
<dbReference type="PANTHER" id="PTHR30399:SF1">
    <property type="entry name" value="UTP PYROPHOSPHATASE"/>
    <property type="match status" value="1"/>
</dbReference>
<keyword evidence="2" id="KW-0378">Hydrolase</keyword>
<reference evidence="2 3" key="1">
    <citation type="submission" date="2015-11" db="EMBL/GenBank/DDBJ databases">
        <title>Genomic analysis of 38 Legionella species identifies large and diverse effector repertoires.</title>
        <authorList>
            <person name="Burstein D."/>
            <person name="Amaro F."/>
            <person name="Zusman T."/>
            <person name="Lifshitz Z."/>
            <person name="Cohen O."/>
            <person name="Gilbert J.A."/>
            <person name="Pupko T."/>
            <person name="Shuman H.A."/>
            <person name="Segal G."/>
        </authorList>
    </citation>
    <scope>NUCLEOTIDE SEQUENCE [LARGE SCALE GENOMIC DNA]</scope>
    <source>
        <strain evidence="2 3">Mt.St.Helens-9</strain>
    </source>
</reference>
<dbReference type="Gene3D" id="3.30.2010.10">
    <property type="entry name" value="Metalloproteases ('zincins'), catalytic domain"/>
    <property type="match status" value="1"/>
</dbReference>
<keyword evidence="2" id="KW-0482">Metalloprotease</keyword>
<dbReference type="EMBL" id="LNYX01000008">
    <property type="protein sequence ID" value="KTD65286.1"/>
    <property type="molecule type" value="Genomic_DNA"/>
</dbReference>
<feature type="domain" description="YgjP-like metallopeptidase" evidence="1">
    <location>
        <begin position="25"/>
        <end position="229"/>
    </location>
</feature>
<dbReference type="RefSeq" id="WP_058482689.1">
    <property type="nucleotide sequence ID" value="NZ_CAAAII010000015.1"/>
</dbReference>
<dbReference type="AlphaFoldDB" id="A0A0W0Z948"/>